<dbReference type="InterPro" id="IPR036271">
    <property type="entry name" value="Tet_transcr_reg_TetR-rel_C_sf"/>
</dbReference>
<evidence type="ECO:0000256" key="2">
    <source>
        <dbReference type="ARBA" id="ARBA00023125"/>
    </source>
</evidence>
<dbReference type="PANTHER" id="PTHR43479">
    <property type="entry name" value="ACREF/ENVCD OPERON REPRESSOR-RELATED"/>
    <property type="match status" value="1"/>
</dbReference>
<reference evidence="5" key="1">
    <citation type="submission" date="2018-05" db="EMBL/GenBank/DDBJ databases">
        <authorList>
            <person name="Lanie J.A."/>
            <person name="Ng W.-L."/>
            <person name="Kazmierczak K.M."/>
            <person name="Andrzejewski T.M."/>
            <person name="Davidsen T.M."/>
            <person name="Wayne K.J."/>
            <person name="Tettelin H."/>
            <person name="Glass J.I."/>
            <person name="Rusch D."/>
            <person name="Podicherti R."/>
            <person name="Tsui H.-C.T."/>
            <person name="Winkler M.E."/>
        </authorList>
    </citation>
    <scope>NUCLEOTIDE SEQUENCE</scope>
</reference>
<dbReference type="Gene3D" id="1.10.10.60">
    <property type="entry name" value="Homeodomain-like"/>
    <property type="match status" value="1"/>
</dbReference>
<evidence type="ECO:0000256" key="1">
    <source>
        <dbReference type="ARBA" id="ARBA00023015"/>
    </source>
</evidence>
<organism evidence="5">
    <name type="scientific">marine metagenome</name>
    <dbReference type="NCBI Taxonomy" id="408172"/>
    <lineage>
        <taxon>unclassified sequences</taxon>
        <taxon>metagenomes</taxon>
        <taxon>ecological metagenomes</taxon>
    </lineage>
</organism>
<dbReference type="InterPro" id="IPR050624">
    <property type="entry name" value="HTH-type_Tx_Regulator"/>
</dbReference>
<keyword evidence="2" id="KW-0238">DNA-binding</keyword>
<dbReference type="Gene3D" id="1.10.357.10">
    <property type="entry name" value="Tetracycline Repressor, domain 2"/>
    <property type="match status" value="1"/>
</dbReference>
<dbReference type="InterPro" id="IPR001647">
    <property type="entry name" value="HTH_TetR"/>
</dbReference>
<keyword evidence="1" id="KW-0805">Transcription regulation</keyword>
<dbReference type="SUPFAM" id="SSF48498">
    <property type="entry name" value="Tetracyclin repressor-like, C-terminal domain"/>
    <property type="match status" value="1"/>
</dbReference>
<dbReference type="InterPro" id="IPR009057">
    <property type="entry name" value="Homeodomain-like_sf"/>
</dbReference>
<dbReference type="PROSITE" id="PS50977">
    <property type="entry name" value="HTH_TETR_2"/>
    <property type="match status" value="1"/>
</dbReference>
<dbReference type="PRINTS" id="PR00455">
    <property type="entry name" value="HTHTETR"/>
</dbReference>
<dbReference type="GO" id="GO:0003677">
    <property type="term" value="F:DNA binding"/>
    <property type="evidence" value="ECO:0007669"/>
    <property type="project" value="UniProtKB-KW"/>
</dbReference>
<gene>
    <name evidence="5" type="ORF">METZ01_LOCUS446546</name>
</gene>
<dbReference type="Pfam" id="PF00440">
    <property type="entry name" value="TetR_N"/>
    <property type="match status" value="1"/>
</dbReference>
<accession>A0A382ZDZ0</accession>
<evidence type="ECO:0000256" key="3">
    <source>
        <dbReference type="ARBA" id="ARBA00023163"/>
    </source>
</evidence>
<keyword evidence="3" id="KW-0804">Transcription</keyword>
<feature type="domain" description="HTH tetR-type" evidence="4">
    <location>
        <begin position="11"/>
        <end position="71"/>
    </location>
</feature>
<name>A0A382ZDZ0_9ZZZZ</name>
<evidence type="ECO:0000259" key="4">
    <source>
        <dbReference type="PROSITE" id="PS50977"/>
    </source>
</evidence>
<dbReference type="PANTHER" id="PTHR43479:SF11">
    <property type="entry name" value="ACREF_ENVCD OPERON REPRESSOR-RELATED"/>
    <property type="match status" value="1"/>
</dbReference>
<proteinExistence type="predicted"/>
<dbReference type="SUPFAM" id="SSF46689">
    <property type="entry name" value="Homeodomain-like"/>
    <property type="match status" value="1"/>
</dbReference>
<protein>
    <recommendedName>
        <fullName evidence="4">HTH tetR-type domain-containing protein</fullName>
    </recommendedName>
</protein>
<dbReference type="EMBL" id="UINC01183111">
    <property type="protein sequence ID" value="SVD93692.1"/>
    <property type="molecule type" value="Genomic_DNA"/>
</dbReference>
<dbReference type="AlphaFoldDB" id="A0A382ZDZ0"/>
<dbReference type="FunFam" id="1.10.10.60:FF:000141">
    <property type="entry name" value="TetR family transcriptional regulator"/>
    <property type="match status" value="1"/>
</dbReference>
<sequence length="203" mass="23381">MISPRQLEERELRRKRILEGALEVFHKKGLEGATMDEIANEAGFGKATLYYYFTSKEEVFCAIMEKGWKPLWEEIEGIIHEQDVSAHDLFLDALSKVVKIILQDQNLYRFLFTAPKAITNMPENLQTWRTYQNRLYGSLKGLLEEGMIKSEFPQTDAELLFRAIGGLFHGILFLGSEDKNVSRDDIENLLNQFLTSPKTSQKS</sequence>
<evidence type="ECO:0000313" key="5">
    <source>
        <dbReference type="EMBL" id="SVD93692.1"/>
    </source>
</evidence>